<dbReference type="InterPro" id="IPR007138">
    <property type="entry name" value="ABM_dom"/>
</dbReference>
<evidence type="ECO:0000313" key="3">
    <source>
        <dbReference type="Proteomes" id="UP000245535"/>
    </source>
</evidence>
<sequence length="108" mass="12869">MHIRIIKLYIDPNHLDTFREVTKKNFEASIKEEGVIRFDIMEDAERVGEYTILEVFKSSEDREKHFTTAHFKEWDKVAVPLFIAPLESRQYNSVFPDVESDWLGRYKS</sequence>
<accession>A0A315ZB16</accession>
<feature type="domain" description="ABM" evidence="1">
    <location>
        <begin position="2"/>
        <end position="95"/>
    </location>
</feature>
<protein>
    <submittedName>
        <fullName evidence="2">Autoinducer 2-degrading protein</fullName>
    </submittedName>
</protein>
<reference evidence="2 3" key="1">
    <citation type="submission" date="2018-03" db="EMBL/GenBank/DDBJ databases">
        <title>Genomic Encyclopedia of Archaeal and Bacterial Type Strains, Phase II (KMG-II): from individual species to whole genera.</title>
        <authorList>
            <person name="Goeker M."/>
        </authorList>
    </citation>
    <scope>NUCLEOTIDE SEQUENCE [LARGE SCALE GENOMIC DNA]</scope>
    <source>
        <strain evidence="2 3">DSM 28229</strain>
    </source>
</reference>
<proteinExistence type="predicted"/>
<dbReference type="GO" id="GO:0003824">
    <property type="term" value="F:catalytic activity"/>
    <property type="evidence" value="ECO:0007669"/>
    <property type="project" value="TreeGrafter"/>
</dbReference>
<keyword evidence="3" id="KW-1185">Reference proteome</keyword>
<evidence type="ECO:0000313" key="2">
    <source>
        <dbReference type="EMBL" id="PWJ42349.1"/>
    </source>
</evidence>
<dbReference type="EMBL" id="QGDO01000003">
    <property type="protein sequence ID" value="PWJ42349.1"/>
    <property type="molecule type" value="Genomic_DNA"/>
</dbReference>
<dbReference type="PANTHER" id="PTHR33336:SF3">
    <property type="entry name" value="ABM DOMAIN-CONTAINING PROTEIN"/>
    <property type="match status" value="1"/>
</dbReference>
<dbReference type="Proteomes" id="UP000245535">
    <property type="component" value="Unassembled WGS sequence"/>
</dbReference>
<dbReference type="PROSITE" id="PS51725">
    <property type="entry name" value="ABM"/>
    <property type="match status" value="1"/>
</dbReference>
<dbReference type="InterPro" id="IPR011008">
    <property type="entry name" value="Dimeric_a/b-barrel"/>
</dbReference>
<comment type="caution">
    <text evidence="2">The sequence shown here is derived from an EMBL/GenBank/DDBJ whole genome shotgun (WGS) entry which is preliminary data.</text>
</comment>
<name>A0A315ZB16_SEDFL</name>
<dbReference type="OrthoDB" id="9812754at2"/>
<dbReference type="PANTHER" id="PTHR33336">
    <property type="entry name" value="QUINOL MONOOXYGENASE YGIN-RELATED"/>
    <property type="match status" value="1"/>
</dbReference>
<dbReference type="RefSeq" id="WP_109619223.1">
    <property type="nucleotide sequence ID" value="NZ_QGDO01000003.1"/>
</dbReference>
<organism evidence="2 3">
    <name type="scientific">Sediminitomix flava</name>
    <dbReference type="NCBI Taxonomy" id="379075"/>
    <lineage>
        <taxon>Bacteria</taxon>
        <taxon>Pseudomonadati</taxon>
        <taxon>Bacteroidota</taxon>
        <taxon>Cytophagia</taxon>
        <taxon>Cytophagales</taxon>
        <taxon>Flammeovirgaceae</taxon>
        <taxon>Sediminitomix</taxon>
    </lineage>
</organism>
<dbReference type="InterPro" id="IPR050744">
    <property type="entry name" value="AI-2_Isomerase_LsrG"/>
</dbReference>
<dbReference type="AlphaFoldDB" id="A0A315ZB16"/>
<gene>
    <name evidence="2" type="ORF">BC781_103601</name>
</gene>
<dbReference type="Gene3D" id="3.30.70.100">
    <property type="match status" value="1"/>
</dbReference>
<dbReference type="Pfam" id="PF03992">
    <property type="entry name" value="ABM"/>
    <property type="match status" value="1"/>
</dbReference>
<dbReference type="SUPFAM" id="SSF54909">
    <property type="entry name" value="Dimeric alpha+beta barrel"/>
    <property type="match status" value="1"/>
</dbReference>
<evidence type="ECO:0000259" key="1">
    <source>
        <dbReference type="PROSITE" id="PS51725"/>
    </source>
</evidence>